<reference evidence="1" key="1">
    <citation type="submission" date="2018-05" db="EMBL/GenBank/DDBJ databases">
        <authorList>
            <person name="Lanie J.A."/>
            <person name="Ng W.-L."/>
            <person name="Kazmierczak K.M."/>
            <person name="Andrzejewski T.M."/>
            <person name="Davidsen T.M."/>
            <person name="Wayne K.J."/>
            <person name="Tettelin H."/>
            <person name="Glass J.I."/>
            <person name="Rusch D."/>
            <person name="Podicherti R."/>
            <person name="Tsui H.-C.T."/>
            <person name="Winkler M.E."/>
        </authorList>
    </citation>
    <scope>NUCLEOTIDE SEQUENCE</scope>
</reference>
<organism evidence="1">
    <name type="scientific">marine metagenome</name>
    <dbReference type="NCBI Taxonomy" id="408172"/>
    <lineage>
        <taxon>unclassified sequences</taxon>
        <taxon>metagenomes</taxon>
        <taxon>ecological metagenomes</taxon>
    </lineage>
</organism>
<accession>A0A381S7W5</accession>
<protein>
    <submittedName>
        <fullName evidence="1">Uncharacterized protein</fullName>
    </submittedName>
</protein>
<dbReference type="EMBL" id="UINC01002775">
    <property type="protein sequence ID" value="SVA00182.1"/>
    <property type="molecule type" value="Genomic_DNA"/>
</dbReference>
<gene>
    <name evidence="1" type="ORF">METZ01_LOCUS53036</name>
</gene>
<sequence>MLSFRVGIAELHSAFEFGDLAAKPSKKF</sequence>
<evidence type="ECO:0000313" key="1">
    <source>
        <dbReference type="EMBL" id="SVA00182.1"/>
    </source>
</evidence>
<proteinExistence type="predicted"/>
<name>A0A381S7W5_9ZZZZ</name>
<dbReference type="AlphaFoldDB" id="A0A381S7W5"/>